<dbReference type="SUPFAM" id="SSF55920">
    <property type="entry name" value="Creatinase/aminopeptidase"/>
    <property type="match status" value="1"/>
</dbReference>
<keyword evidence="10" id="KW-1185">Reference proteome</keyword>
<dbReference type="EC" id="3.4.11.18" evidence="6 7"/>
<feature type="binding site" evidence="6">
    <location>
        <position position="95"/>
    </location>
    <ligand>
        <name>a divalent metal cation</name>
        <dbReference type="ChEBI" id="CHEBI:60240"/>
        <label>1</label>
    </ligand>
</feature>
<dbReference type="eggNOG" id="COG0024">
    <property type="taxonomic scope" value="Bacteria"/>
</dbReference>
<reference evidence="9 10" key="1">
    <citation type="submission" date="2009-06" db="EMBL/GenBank/DDBJ databases">
        <title>Complete sequence of Thermotogales bacterium TBF 19.5.1.</title>
        <authorList>
            <consortium name="US DOE Joint Genome Institute"/>
            <person name="Lucas S."/>
            <person name="Copeland A."/>
            <person name="Lapidus A."/>
            <person name="Glavina del Rio T."/>
            <person name="Tice H."/>
            <person name="Bruce D."/>
            <person name="Goodwin L."/>
            <person name="Pitluck S."/>
            <person name="Chertkov O."/>
            <person name="Brettin T."/>
            <person name="Detter J.C."/>
            <person name="Han C."/>
            <person name="Schmutz J."/>
            <person name="Larimer F."/>
            <person name="Land M."/>
            <person name="Hauser L."/>
            <person name="Kyrpides N."/>
            <person name="Ovchinnikova G."/>
            <person name="Noll K."/>
        </authorList>
    </citation>
    <scope>NUCLEOTIDE SEQUENCE [LARGE SCALE GENOMIC DNA]</scope>
    <source>
        <strain evidence="10">ATCC BAA-1733 / DSM 21960 / TBF 19.5.1</strain>
    </source>
</reference>
<dbReference type="PANTHER" id="PTHR43330">
    <property type="entry name" value="METHIONINE AMINOPEPTIDASE"/>
    <property type="match status" value="1"/>
</dbReference>
<comment type="similarity">
    <text evidence="6">Belongs to the peptidase M24A family. Methionine aminopeptidase type 1 subfamily.</text>
</comment>
<dbReference type="Proteomes" id="UP000002382">
    <property type="component" value="Chromosome"/>
</dbReference>
<dbReference type="CDD" id="cd01086">
    <property type="entry name" value="MetAP1"/>
    <property type="match status" value="1"/>
</dbReference>
<dbReference type="InterPro" id="IPR002467">
    <property type="entry name" value="Pept_M24A_MAP1"/>
</dbReference>
<dbReference type="EMBL" id="CP001634">
    <property type="protein sequence ID" value="ACR80561.1"/>
    <property type="molecule type" value="Genomic_DNA"/>
</dbReference>
<comment type="catalytic activity">
    <reaction evidence="6 7">
        <text>Release of N-terminal amino acids, preferentially methionine, from peptides and arylamides.</text>
        <dbReference type="EC" id="3.4.11.18"/>
    </reaction>
</comment>
<proteinExistence type="inferred from homology"/>
<evidence type="ECO:0000256" key="6">
    <source>
        <dbReference type="HAMAP-Rule" id="MF_01974"/>
    </source>
</evidence>
<dbReference type="GO" id="GO:0070006">
    <property type="term" value="F:metalloaminopeptidase activity"/>
    <property type="evidence" value="ECO:0007669"/>
    <property type="project" value="UniProtKB-UniRule"/>
</dbReference>
<dbReference type="Gene3D" id="3.90.230.10">
    <property type="entry name" value="Creatinase/methionine aminopeptidase superfamily"/>
    <property type="match status" value="1"/>
</dbReference>
<dbReference type="InterPro" id="IPR036005">
    <property type="entry name" value="Creatinase/aminopeptidase-like"/>
</dbReference>
<feature type="domain" description="Peptidase M24" evidence="8">
    <location>
        <begin position="12"/>
        <end position="240"/>
    </location>
</feature>
<keyword evidence="3 6" id="KW-0645">Protease</keyword>
<dbReference type="NCBIfam" id="TIGR00500">
    <property type="entry name" value="met_pdase_I"/>
    <property type="match status" value="1"/>
</dbReference>
<evidence type="ECO:0000256" key="1">
    <source>
        <dbReference type="ARBA" id="ARBA00002521"/>
    </source>
</evidence>
<dbReference type="GO" id="GO:0005829">
    <property type="term" value="C:cytosol"/>
    <property type="evidence" value="ECO:0007669"/>
    <property type="project" value="TreeGrafter"/>
</dbReference>
<dbReference type="HOGENOM" id="CLU_015857_0_1_0"/>
<dbReference type="PROSITE" id="PS00680">
    <property type="entry name" value="MAP_1"/>
    <property type="match status" value="1"/>
</dbReference>
<dbReference type="HAMAP" id="MF_01974">
    <property type="entry name" value="MetAP_1"/>
    <property type="match status" value="1"/>
</dbReference>
<organism evidence="9 10">
    <name type="scientific">Kosmotoga olearia (strain ATCC BAA-1733 / DSM 21960 / TBF 19.5.1)</name>
    <dbReference type="NCBI Taxonomy" id="521045"/>
    <lineage>
        <taxon>Bacteria</taxon>
        <taxon>Thermotogati</taxon>
        <taxon>Thermotogota</taxon>
        <taxon>Thermotogae</taxon>
        <taxon>Kosmotogales</taxon>
        <taxon>Kosmotogaceae</taxon>
        <taxon>Kosmotoga</taxon>
    </lineage>
</organism>
<sequence>MIRLKSPEEIRKIEYAAKIVAEVLELISENILNGATAYDLERIAEEFILNAGAKPAFKGYNGYPYVLCVSVNEEIVHGFPLKDKIFKKGDLVTVDCGVIKDGYYGDAARTFVVDNFNSERDRKLMEITERALYMAIDVAVPGNRVGDIGYTIQNFVEANGFSVIRDYVGHGVGIALHEDPQIPNYGKKGMGALLRAGMTIAIEPMISSGSYRVEVLNDGWTAVTIDRSKAAHFEHTIVIEKNGSRILSSL</sequence>
<keyword evidence="5 6" id="KW-0378">Hydrolase</keyword>
<name>C5CGI0_KOSOT</name>
<evidence type="ECO:0000313" key="9">
    <source>
        <dbReference type="EMBL" id="ACR80561.1"/>
    </source>
</evidence>
<comment type="function">
    <text evidence="1 6">Removes the N-terminal methionine from nascent proteins. The N-terminal methionine is often cleaved when the second residue in the primary sequence is small and uncharged (Met-Ala-, Cys, Gly, Pro, Ser, Thr, or Val). Requires deformylation of the N(alpha)-formylated initiator methionine before it can be hydrolyzed.</text>
</comment>
<evidence type="ECO:0000259" key="8">
    <source>
        <dbReference type="Pfam" id="PF00557"/>
    </source>
</evidence>
<accession>C5CGI0</accession>
<evidence type="ECO:0000256" key="7">
    <source>
        <dbReference type="RuleBase" id="RU003653"/>
    </source>
</evidence>
<reference evidence="9 10" key="2">
    <citation type="journal article" date="2011" name="J. Bacteriol.">
        <title>Genome Sequence of Kosmotoga olearia Strain TBF 19.5.1, a Thermophilic Bacterium with a Wide Growth Temperature Range, Isolated from the Troll B Oil Platform in the North Sea.</title>
        <authorList>
            <person name="Swithers K.S."/>
            <person name="Dipippo J.L."/>
            <person name="Bruce D.C."/>
            <person name="Detter C."/>
            <person name="Tapia R."/>
            <person name="Han S."/>
            <person name="Goodwin L.A."/>
            <person name="Han J."/>
            <person name="Woyke T."/>
            <person name="Pitluck S."/>
            <person name="Pennacchio L."/>
            <person name="Nolan M."/>
            <person name="Mikhailova N."/>
            <person name="Land M.L."/>
            <person name="Nesbo C.L."/>
            <person name="Gogarten J.P."/>
            <person name="Noll K.M."/>
        </authorList>
    </citation>
    <scope>NUCLEOTIDE SEQUENCE [LARGE SCALE GENOMIC DNA]</scope>
    <source>
        <strain evidence="10">ATCC BAA-1733 / DSM 21960 / TBF 19.5.1</strain>
    </source>
</reference>
<evidence type="ECO:0000256" key="5">
    <source>
        <dbReference type="ARBA" id="ARBA00022801"/>
    </source>
</evidence>
<gene>
    <name evidence="6" type="primary">map</name>
    <name evidence="9" type="ordered locus">Kole_1880</name>
</gene>
<dbReference type="STRING" id="521045.Kole_1880"/>
<feature type="binding site" evidence="6">
    <location>
        <position position="170"/>
    </location>
    <ligand>
        <name>a divalent metal cation</name>
        <dbReference type="ChEBI" id="CHEBI:60240"/>
        <label>2</label>
        <note>catalytic</note>
    </ligand>
</feature>
<dbReference type="Pfam" id="PF00557">
    <property type="entry name" value="Peptidase_M24"/>
    <property type="match status" value="1"/>
</dbReference>
<dbReference type="PANTHER" id="PTHR43330:SF27">
    <property type="entry name" value="METHIONINE AMINOPEPTIDASE"/>
    <property type="match status" value="1"/>
</dbReference>
<protein>
    <recommendedName>
        <fullName evidence="6 7">Methionine aminopeptidase</fullName>
        <shortName evidence="6">MAP</shortName>
        <shortName evidence="6">MetAP</shortName>
        <ecNumber evidence="6 7">3.4.11.18</ecNumber>
    </recommendedName>
    <alternativeName>
        <fullName evidence="6">Peptidase M</fullName>
    </alternativeName>
</protein>
<dbReference type="AlphaFoldDB" id="C5CGI0"/>
<feature type="binding site" evidence="6">
    <location>
        <position position="77"/>
    </location>
    <ligand>
        <name>substrate</name>
    </ligand>
</feature>
<feature type="binding site" evidence="6">
    <location>
        <position position="177"/>
    </location>
    <ligand>
        <name>substrate</name>
    </ligand>
</feature>
<comment type="subunit">
    <text evidence="6">Monomer.</text>
</comment>
<feature type="binding site" evidence="6">
    <location>
        <position position="203"/>
    </location>
    <ligand>
        <name>a divalent metal cation</name>
        <dbReference type="ChEBI" id="CHEBI:60240"/>
        <label>2</label>
        <note>catalytic</note>
    </ligand>
</feature>
<dbReference type="RefSeq" id="WP_015869204.1">
    <property type="nucleotide sequence ID" value="NC_012785.1"/>
</dbReference>
<dbReference type="OrthoDB" id="9802055at2"/>
<dbReference type="GO" id="GO:0046872">
    <property type="term" value="F:metal ion binding"/>
    <property type="evidence" value="ECO:0007669"/>
    <property type="project" value="UniProtKB-UniRule"/>
</dbReference>
<dbReference type="InterPro" id="IPR000994">
    <property type="entry name" value="Pept_M24"/>
</dbReference>
<evidence type="ECO:0000256" key="4">
    <source>
        <dbReference type="ARBA" id="ARBA00022723"/>
    </source>
</evidence>
<feature type="binding site" evidence="6">
    <location>
        <position position="106"/>
    </location>
    <ligand>
        <name>a divalent metal cation</name>
        <dbReference type="ChEBI" id="CHEBI:60240"/>
        <label>2</label>
        <note>catalytic</note>
    </ligand>
</feature>
<evidence type="ECO:0000256" key="2">
    <source>
        <dbReference type="ARBA" id="ARBA00022438"/>
    </source>
</evidence>
<dbReference type="InterPro" id="IPR001714">
    <property type="entry name" value="Pept_M24_MAP"/>
</dbReference>
<keyword evidence="4 6" id="KW-0479">Metal-binding</keyword>
<dbReference type="GO" id="GO:0004239">
    <property type="term" value="F:initiator methionyl aminopeptidase activity"/>
    <property type="evidence" value="ECO:0007669"/>
    <property type="project" value="UniProtKB-UniRule"/>
</dbReference>
<dbReference type="PRINTS" id="PR00599">
    <property type="entry name" value="MAPEPTIDASE"/>
</dbReference>
<feature type="binding site" evidence="6">
    <location>
        <position position="106"/>
    </location>
    <ligand>
        <name>a divalent metal cation</name>
        <dbReference type="ChEBI" id="CHEBI:60240"/>
        <label>1</label>
    </ligand>
</feature>
<comment type="cofactor">
    <cofactor evidence="6">
        <name>Co(2+)</name>
        <dbReference type="ChEBI" id="CHEBI:48828"/>
    </cofactor>
    <cofactor evidence="6">
        <name>Zn(2+)</name>
        <dbReference type="ChEBI" id="CHEBI:29105"/>
    </cofactor>
    <cofactor evidence="6">
        <name>Mn(2+)</name>
        <dbReference type="ChEBI" id="CHEBI:29035"/>
    </cofactor>
    <cofactor evidence="6">
        <name>Fe(2+)</name>
        <dbReference type="ChEBI" id="CHEBI:29033"/>
    </cofactor>
    <text evidence="6">Binds 2 divalent metal cations per subunit. Has a high-affinity and a low affinity metal-binding site. The true nature of the physiological cofactor is under debate. The enzyme is active with cobalt, zinc, manganese or divalent iron ions. Most likely, methionine aminopeptidases function as mononuclear Fe(2+)-metalloproteases under physiological conditions, and the catalytically relevant metal-binding site has been assigned to the histidine-containing high-affinity site.</text>
</comment>
<evidence type="ECO:0000256" key="3">
    <source>
        <dbReference type="ARBA" id="ARBA00022670"/>
    </source>
</evidence>
<feature type="binding site" evidence="6">
    <location>
        <position position="234"/>
    </location>
    <ligand>
        <name>a divalent metal cation</name>
        <dbReference type="ChEBI" id="CHEBI:60240"/>
        <label>2</label>
        <note>catalytic</note>
    </ligand>
</feature>
<dbReference type="GO" id="GO:0006508">
    <property type="term" value="P:proteolysis"/>
    <property type="evidence" value="ECO:0007669"/>
    <property type="project" value="UniProtKB-KW"/>
</dbReference>
<dbReference type="KEGG" id="kol:Kole_1880"/>
<keyword evidence="2 6" id="KW-0031">Aminopeptidase</keyword>
<evidence type="ECO:0000313" key="10">
    <source>
        <dbReference type="Proteomes" id="UP000002382"/>
    </source>
</evidence>
<feature type="binding site" evidence="6">
    <location>
        <position position="234"/>
    </location>
    <ligand>
        <name>a divalent metal cation</name>
        <dbReference type="ChEBI" id="CHEBI:60240"/>
        <label>1</label>
    </ligand>
</feature>